<dbReference type="SUPFAM" id="SSF52833">
    <property type="entry name" value="Thioredoxin-like"/>
    <property type="match status" value="1"/>
</dbReference>
<dbReference type="EMBL" id="QKZV01000001">
    <property type="protein sequence ID" value="PZX65631.1"/>
    <property type="molecule type" value="Genomic_DNA"/>
</dbReference>
<dbReference type="RefSeq" id="WP_170120343.1">
    <property type="nucleotide sequence ID" value="NZ_QKZV01000001.1"/>
</dbReference>
<dbReference type="Pfam" id="PF00578">
    <property type="entry name" value="AhpC-TSA"/>
    <property type="match status" value="1"/>
</dbReference>
<dbReference type="Gene3D" id="3.40.30.10">
    <property type="entry name" value="Glutaredoxin"/>
    <property type="match status" value="1"/>
</dbReference>
<dbReference type="InterPro" id="IPR017937">
    <property type="entry name" value="Thioredoxin_CS"/>
</dbReference>
<name>A0A2W7RYP9_9BACT</name>
<evidence type="ECO:0000313" key="4">
    <source>
        <dbReference type="Proteomes" id="UP000249720"/>
    </source>
</evidence>
<protein>
    <submittedName>
        <fullName evidence="3">AhpC/TSA family protein</fullName>
    </submittedName>
</protein>
<dbReference type="InterPro" id="IPR036249">
    <property type="entry name" value="Thioredoxin-like_sf"/>
</dbReference>
<dbReference type="GO" id="GO:0016491">
    <property type="term" value="F:oxidoreductase activity"/>
    <property type="evidence" value="ECO:0007669"/>
    <property type="project" value="InterPro"/>
</dbReference>
<dbReference type="PANTHER" id="PTHR42852">
    <property type="entry name" value="THIOL:DISULFIDE INTERCHANGE PROTEIN DSBE"/>
    <property type="match status" value="1"/>
</dbReference>
<reference evidence="3 4" key="1">
    <citation type="submission" date="2018-06" db="EMBL/GenBank/DDBJ databases">
        <title>Genomic Encyclopedia of Archaeal and Bacterial Type Strains, Phase II (KMG-II): from individual species to whole genera.</title>
        <authorList>
            <person name="Goeker M."/>
        </authorList>
    </citation>
    <scope>NUCLEOTIDE SEQUENCE [LARGE SCALE GENOMIC DNA]</scope>
    <source>
        <strain evidence="3 4">DSM 23241</strain>
    </source>
</reference>
<evidence type="ECO:0000256" key="1">
    <source>
        <dbReference type="ARBA" id="ARBA00023284"/>
    </source>
</evidence>
<evidence type="ECO:0000259" key="2">
    <source>
        <dbReference type="PROSITE" id="PS51352"/>
    </source>
</evidence>
<keyword evidence="1" id="KW-0676">Redox-active center</keyword>
<dbReference type="GO" id="GO:0016209">
    <property type="term" value="F:antioxidant activity"/>
    <property type="evidence" value="ECO:0007669"/>
    <property type="project" value="InterPro"/>
</dbReference>
<comment type="caution">
    <text evidence="3">The sequence shown here is derived from an EMBL/GenBank/DDBJ whole genome shotgun (WGS) entry which is preliminary data.</text>
</comment>
<gene>
    <name evidence="3" type="ORF">LX80_00120</name>
</gene>
<dbReference type="PROSITE" id="PS00194">
    <property type="entry name" value="THIOREDOXIN_1"/>
    <property type="match status" value="1"/>
</dbReference>
<dbReference type="InterPro" id="IPR013766">
    <property type="entry name" value="Thioredoxin_domain"/>
</dbReference>
<dbReference type="InterPro" id="IPR050553">
    <property type="entry name" value="Thioredoxin_ResA/DsbE_sf"/>
</dbReference>
<dbReference type="Proteomes" id="UP000249720">
    <property type="component" value="Unassembled WGS sequence"/>
</dbReference>
<keyword evidence="4" id="KW-1185">Reference proteome</keyword>
<dbReference type="AlphaFoldDB" id="A0A2W7RYP9"/>
<proteinExistence type="predicted"/>
<sequence length="162" mass="18719">MKISMLVIALFFSVCIVQAQNIRKVKIKEVLHYIDTTQKPVVINFWATWCAPCVHELAYFEKEIQKAAGDKVQILLVSVDYADDYPKTIEKFIQEHGYTSTVWWLNETNAADFCPKIDKTWNGNIPATLMYNPSTHYRKFYNRQLTAPQIPEAVEQLLSTAN</sequence>
<feature type="domain" description="Thioredoxin" evidence="2">
    <location>
        <begin position="3"/>
        <end position="159"/>
    </location>
</feature>
<accession>A0A2W7RYP9</accession>
<organism evidence="3 4">
    <name type="scientific">Hydrotalea sandarakina</name>
    <dbReference type="NCBI Taxonomy" id="1004304"/>
    <lineage>
        <taxon>Bacteria</taxon>
        <taxon>Pseudomonadati</taxon>
        <taxon>Bacteroidota</taxon>
        <taxon>Chitinophagia</taxon>
        <taxon>Chitinophagales</taxon>
        <taxon>Chitinophagaceae</taxon>
        <taxon>Hydrotalea</taxon>
    </lineage>
</organism>
<dbReference type="PROSITE" id="PS51352">
    <property type="entry name" value="THIOREDOXIN_2"/>
    <property type="match status" value="1"/>
</dbReference>
<dbReference type="CDD" id="cd02966">
    <property type="entry name" value="TlpA_like_family"/>
    <property type="match status" value="1"/>
</dbReference>
<dbReference type="PANTHER" id="PTHR42852:SF13">
    <property type="entry name" value="PROTEIN DIPZ"/>
    <property type="match status" value="1"/>
</dbReference>
<dbReference type="InterPro" id="IPR000866">
    <property type="entry name" value="AhpC/TSA"/>
</dbReference>
<evidence type="ECO:0000313" key="3">
    <source>
        <dbReference type="EMBL" id="PZX65631.1"/>
    </source>
</evidence>